<dbReference type="SUPFAM" id="SSF51735">
    <property type="entry name" value="NAD(P)-binding Rossmann-fold domains"/>
    <property type="match status" value="1"/>
</dbReference>
<dbReference type="STRING" id="97359.A0A550C6K7"/>
<dbReference type="PANTHER" id="PTHR43245:SF51">
    <property type="entry name" value="SHORT CHAIN DEHYDROGENASE_REDUCTASE FAMILY 42E, MEMBER 2"/>
    <property type="match status" value="1"/>
</dbReference>
<keyword evidence="2" id="KW-0560">Oxidoreductase</keyword>
<sequence>MAHTPTSGANWPLFACATLAIFVPLAYIHLNDARLKRVPQSASQFSPKRLTPEAITALEKQLAEKDTTIDDQIPPKTERRYIVVGGAGFLGGWIVLQLIRRGEDPKNIRVIDLRLPDRPDLQTDEVKDVAFLQVDITDRDAVDRAFDLPWPKGDTTGLTVFNTAANILFYERDEKLLPRSIRINVDGSQNLLDASRRVGASIFIQTSSGSVSVHSSRYLLWPWEREPKHFVQVINDDEGIIPKRHEDHFSNYAASKYIWERRVCAAHNTPSGTGVLRTGAIRPGNGISGPGGDQICGSYLVRGSNPSWALHVVQSFVYVENCSLAHLLYEARLLAHEDGDHSCADIGGQAFVVTDPGPPATYGDIAVALNTLSGGKCTFVRLSPTVMLLIAYLIEALYTTRLRLQMSGWTWLARMLPHIKGDVAALQPAMCNLVTPHLIFDDSRARLAPERGGLGYRGAWTTMEGAVRTHNAYVAGMISPRVRSIEAGPAAAVVDTFKTTTGVNVMPALSG</sequence>
<dbReference type="InterPro" id="IPR002225">
    <property type="entry name" value="3Beta_OHSteriod_DH/Estase"/>
</dbReference>
<reference evidence="5 6" key="1">
    <citation type="journal article" date="2019" name="New Phytol.">
        <title>Comparative genomics reveals unique wood-decay strategies and fruiting body development in the Schizophyllaceae.</title>
        <authorList>
            <person name="Almasi E."/>
            <person name="Sahu N."/>
            <person name="Krizsan K."/>
            <person name="Balint B."/>
            <person name="Kovacs G.M."/>
            <person name="Kiss B."/>
            <person name="Cseklye J."/>
            <person name="Drula E."/>
            <person name="Henrissat B."/>
            <person name="Nagy I."/>
            <person name="Chovatia M."/>
            <person name="Adam C."/>
            <person name="LaButti K."/>
            <person name="Lipzen A."/>
            <person name="Riley R."/>
            <person name="Grigoriev I.V."/>
            <person name="Nagy L.G."/>
        </authorList>
    </citation>
    <scope>NUCLEOTIDE SEQUENCE [LARGE SCALE GENOMIC DNA]</scope>
    <source>
        <strain evidence="5 6">NL-1724</strain>
    </source>
</reference>
<dbReference type="InterPro" id="IPR050177">
    <property type="entry name" value="Lipid_A_modif_metabolic_enz"/>
</dbReference>
<evidence type="ECO:0000256" key="3">
    <source>
        <dbReference type="SAM" id="Phobius"/>
    </source>
</evidence>
<accession>A0A550C6K7</accession>
<evidence type="ECO:0000313" key="6">
    <source>
        <dbReference type="Proteomes" id="UP000320762"/>
    </source>
</evidence>
<dbReference type="Pfam" id="PF01073">
    <property type="entry name" value="3Beta_HSD"/>
    <property type="match status" value="1"/>
</dbReference>
<dbReference type="Proteomes" id="UP000320762">
    <property type="component" value="Unassembled WGS sequence"/>
</dbReference>
<comment type="caution">
    <text evidence="5">The sequence shown here is derived from an EMBL/GenBank/DDBJ whole genome shotgun (WGS) entry which is preliminary data.</text>
</comment>
<dbReference type="AlphaFoldDB" id="A0A550C6K7"/>
<name>A0A550C6K7_9AGAR</name>
<dbReference type="InterPro" id="IPR036291">
    <property type="entry name" value="NAD(P)-bd_dom_sf"/>
</dbReference>
<evidence type="ECO:0000313" key="5">
    <source>
        <dbReference type="EMBL" id="TRM60434.1"/>
    </source>
</evidence>
<evidence type="ECO:0000256" key="1">
    <source>
        <dbReference type="ARBA" id="ARBA00009219"/>
    </source>
</evidence>
<keyword evidence="3" id="KW-1133">Transmembrane helix</keyword>
<feature type="domain" description="3-beta hydroxysteroid dehydrogenase/isomerase" evidence="4">
    <location>
        <begin position="82"/>
        <end position="369"/>
    </location>
</feature>
<dbReference type="PANTHER" id="PTHR43245">
    <property type="entry name" value="BIFUNCTIONAL POLYMYXIN RESISTANCE PROTEIN ARNA"/>
    <property type="match status" value="1"/>
</dbReference>
<feature type="transmembrane region" description="Helical" evidence="3">
    <location>
        <begin position="12"/>
        <end position="30"/>
    </location>
</feature>
<evidence type="ECO:0000256" key="2">
    <source>
        <dbReference type="ARBA" id="ARBA00023002"/>
    </source>
</evidence>
<proteinExistence type="inferred from homology"/>
<keyword evidence="3" id="KW-0472">Membrane</keyword>
<dbReference type="OrthoDB" id="10058185at2759"/>
<gene>
    <name evidence="5" type="ORF">BD626DRAFT_461305</name>
</gene>
<dbReference type="Gene3D" id="3.40.50.720">
    <property type="entry name" value="NAD(P)-binding Rossmann-like Domain"/>
    <property type="match status" value="1"/>
</dbReference>
<dbReference type="GO" id="GO:0016616">
    <property type="term" value="F:oxidoreductase activity, acting on the CH-OH group of donors, NAD or NADP as acceptor"/>
    <property type="evidence" value="ECO:0007669"/>
    <property type="project" value="InterPro"/>
</dbReference>
<keyword evidence="6" id="KW-1185">Reference proteome</keyword>
<protein>
    <recommendedName>
        <fullName evidence="4">3-beta hydroxysteroid dehydrogenase/isomerase domain-containing protein</fullName>
    </recommendedName>
</protein>
<organism evidence="5 6">
    <name type="scientific">Schizophyllum amplum</name>
    <dbReference type="NCBI Taxonomy" id="97359"/>
    <lineage>
        <taxon>Eukaryota</taxon>
        <taxon>Fungi</taxon>
        <taxon>Dikarya</taxon>
        <taxon>Basidiomycota</taxon>
        <taxon>Agaricomycotina</taxon>
        <taxon>Agaricomycetes</taxon>
        <taxon>Agaricomycetidae</taxon>
        <taxon>Agaricales</taxon>
        <taxon>Schizophyllaceae</taxon>
        <taxon>Schizophyllum</taxon>
    </lineage>
</organism>
<comment type="similarity">
    <text evidence="1">Belongs to the 3-beta-HSD family.</text>
</comment>
<keyword evidence="3" id="KW-0812">Transmembrane</keyword>
<dbReference type="EMBL" id="VDMD01000022">
    <property type="protein sequence ID" value="TRM60434.1"/>
    <property type="molecule type" value="Genomic_DNA"/>
</dbReference>
<evidence type="ECO:0000259" key="4">
    <source>
        <dbReference type="Pfam" id="PF01073"/>
    </source>
</evidence>
<dbReference type="GO" id="GO:0006694">
    <property type="term" value="P:steroid biosynthetic process"/>
    <property type="evidence" value="ECO:0007669"/>
    <property type="project" value="InterPro"/>
</dbReference>